<sequence>MSDFNVTVACWRGKEIKAEAELRSYWDKEFYVVRRQPSLLIIKHKGDPFEAVKKLKEMVDPRYTTLLKAIPYDYSVPADINEVVKAVEKAAKKIPEGETFRITLQGPIFELRGDDWVELDREEVIRRVAEVVKRPVNLTQPQWVVYIKSLPLRGIQQAGISVHRPEWIFTVKPY</sequence>
<dbReference type="SUPFAM" id="SSF143437">
    <property type="entry name" value="THUMP domain-like"/>
    <property type="match status" value="1"/>
</dbReference>
<dbReference type="GO" id="GO:0006400">
    <property type="term" value="P:tRNA modification"/>
    <property type="evidence" value="ECO:0007669"/>
    <property type="project" value="InterPro"/>
</dbReference>
<protein>
    <recommendedName>
        <fullName evidence="3">THUMP domain-containing protein</fullName>
    </recommendedName>
</protein>
<accession>A0A977KBK9</accession>
<evidence type="ECO:0008006" key="3">
    <source>
        <dbReference type="Google" id="ProtNLM"/>
    </source>
</evidence>
<organism evidence="1 2">
    <name type="scientific">Ignicoccus pacificus DSM 13166</name>
    <dbReference type="NCBI Taxonomy" id="940294"/>
    <lineage>
        <taxon>Archaea</taxon>
        <taxon>Thermoproteota</taxon>
        <taxon>Thermoprotei</taxon>
        <taxon>Desulfurococcales</taxon>
        <taxon>Desulfurococcaceae</taxon>
        <taxon>Ignicoccus</taxon>
    </lineage>
</organism>
<dbReference type="CDD" id="cd11717">
    <property type="entry name" value="THUMP_THUMPD1_like"/>
    <property type="match status" value="1"/>
</dbReference>
<proteinExistence type="predicted"/>
<dbReference type="Proteomes" id="UP001063698">
    <property type="component" value="Chromosome"/>
</dbReference>
<gene>
    <name evidence="1" type="ORF">IPA_06560</name>
</gene>
<dbReference type="EMBL" id="CP006868">
    <property type="protein sequence ID" value="UXD22596.1"/>
    <property type="molecule type" value="Genomic_DNA"/>
</dbReference>
<evidence type="ECO:0000313" key="1">
    <source>
        <dbReference type="EMBL" id="UXD22596.1"/>
    </source>
</evidence>
<keyword evidence="2" id="KW-1185">Reference proteome</keyword>
<evidence type="ECO:0000313" key="2">
    <source>
        <dbReference type="Proteomes" id="UP001063698"/>
    </source>
</evidence>
<dbReference type="KEGG" id="ipc:IPA_06560"/>
<dbReference type="GO" id="GO:0003723">
    <property type="term" value="F:RNA binding"/>
    <property type="evidence" value="ECO:0007669"/>
    <property type="project" value="InterPro"/>
</dbReference>
<dbReference type="AlphaFoldDB" id="A0A977KBK9"/>
<dbReference type="InterPro" id="IPR040183">
    <property type="entry name" value="THUMPD1-like"/>
</dbReference>
<reference evidence="1" key="1">
    <citation type="submission" date="2013-11" db="EMBL/GenBank/DDBJ databases">
        <title>Comparative genomics of Ignicoccus.</title>
        <authorList>
            <person name="Podar M."/>
        </authorList>
    </citation>
    <scope>NUCLEOTIDE SEQUENCE</scope>
    <source>
        <strain evidence="1">DSM 13166</strain>
    </source>
</reference>
<name>A0A977KBK9_9CREN</name>